<feature type="transmembrane region" description="Helical" evidence="5">
    <location>
        <begin position="7"/>
        <end position="31"/>
    </location>
</feature>
<evidence type="ECO:0000313" key="6">
    <source>
        <dbReference type="EMBL" id="SHF79023.1"/>
    </source>
</evidence>
<gene>
    <name evidence="6" type="ORF">SAMN02746089_02559</name>
</gene>
<evidence type="ECO:0000256" key="2">
    <source>
        <dbReference type="ARBA" id="ARBA00022692"/>
    </source>
</evidence>
<feature type="transmembrane region" description="Helical" evidence="5">
    <location>
        <begin position="51"/>
        <end position="71"/>
    </location>
</feature>
<sequence>MITGRKVWIFSVIALLLVLLFSILSLSGLIIDYQWFKELGYTQVFFTRFIAELKIGIPVFIIVFIIMYIYLQKIKRDFIKFSTDYSNGHEFRGYNFAIIVASLIISLISSVSLANNLWSKALSYFNSVNFNINDPLFKKDISLYMFKLPFIKGVFSFITVLLFILAIITVVLYVLMYLSDSTRFYRLSDDENVLMAYSNKDILKILIRRIAVFGFILFVLFGVGYYFKAFDLVYSSRGVVFGAGYTDVHVTLFAYRVLMVVSVLAGMLFLIGALMRNLKIIAIGPIVMVVIIVLSGIVSGIVQQLIVSPNELTKEMPYIKYNIEYTQKGFGLDRVKRIDFNYRESLTAKSLEEEKNTIENIRINDYRPVSQVYNQLQGIRLYYKFNDIDIDRYNISGKYTQVFLSAREMSIPDLTDQAKTWINEHLKYTHGYGVVMSPVNSVNSQGQPIMYIKDIPPVSDNNVKVTRPEIYFGELTNNYVITNTALKEFDYPSGADNVESVYKGKAGIPMNFLNRLLFAVNYGDIKLLVSGEIKSSSRILIYRNIMERVEKIAPFLTYDQDPYIVIDNGKLYWMIDAFTTSDSYPYSQPYEFFDGQRINYIRNSVKVVVDAYNGSVDYYIVDKSDPVAMVYKNIFPELFKDGSKMPEGLKKHIRYPQDLFDLQADVYRNYHMSNPTVFYNREDYYDIAKEKYYDKTQPEESQYMIAKLPGMEKEEYVLTIPFTPSQKDNLVAYMVARMDGSNYGKLETYVMPKGMTIYGPMQIEAKIDNNPDISKELSLWDQKGSQVLRGNTLAIPIRNSILYVEPLYIKSDARESIPEVKRVIVAYDNKIVMEETLNAALNKIFNITTATPQPNNNQVSALPTGSVQDLIRQANDLYQKADSAIKAGDWSSYGDYIKRLGDILKALSKTTK</sequence>
<dbReference type="InterPro" id="IPR005372">
    <property type="entry name" value="UPF0182"/>
</dbReference>
<dbReference type="PANTHER" id="PTHR39344">
    <property type="entry name" value="UPF0182 PROTEIN SLL1060"/>
    <property type="match status" value="1"/>
</dbReference>
<evidence type="ECO:0000256" key="1">
    <source>
        <dbReference type="ARBA" id="ARBA00022475"/>
    </source>
</evidence>
<evidence type="ECO:0000256" key="4">
    <source>
        <dbReference type="ARBA" id="ARBA00023136"/>
    </source>
</evidence>
<feature type="transmembrane region" description="Helical" evidence="5">
    <location>
        <begin position="253"/>
        <end position="273"/>
    </location>
</feature>
<evidence type="ECO:0000256" key="3">
    <source>
        <dbReference type="ARBA" id="ARBA00022989"/>
    </source>
</evidence>
<comment type="subcellular location">
    <subcellularLocation>
        <location evidence="5">Cell membrane</location>
        <topology evidence="5">Multi-pass membrane protein</topology>
    </subcellularLocation>
</comment>
<dbReference type="EMBL" id="FQVH01000045">
    <property type="protein sequence ID" value="SHF79023.1"/>
    <property type="molecule type" value="Genomic_DNA"/>
</dbReference>
<feature type="transmembrane region" description="Helical" evidence="5">
    <location>
        <begin position="210"/>
        <end position="227"/>
    </location>
</feature>
<keyword evidence="3 5" id="KW-1133">Transmembrane helix</keyword>
<dbReference type="HAMAP" id="MF_01600">
    <property type="entry name" value="UPF0182"/>
    <property type="match status" value="1"/>
</dbReference>
<dbReference type="AlphaFoldDB" id="A0A1M5EIA8"/>
<dbReference type="OrthoDB" id="9763654at2"/>
<keyword evidence="7" id="KW-1185">Reference proteome</keyword>
<accession>A0A1M5EIA8</accession>
<dbReference type="Proteomes" id="UP000184088">
    <property type="component" value="Unassembled WGS sequence"/>
</dbReference>
<name>A0A1M5EIA8_9THEO</name>
<dbReference type="PANTHER" id="PTHR39344:SF1">
    <property type="entry name" value="UPF0182 PROTEIN SLL1060"/>
    <property type="match status" value="1"/>
</dbReference>
<dbReference type="GO" id="GO:0005576">
    <property type="term" value="C:extracellular region"/>
    <property type="evidence" value="ECO:0007669"/>
    <property type="project" value="TreeGrafter"/>
</dbReference>
<keyword evidence="4 5" id="KW-0472">Membrane</keyword>
<keyword evidence="1 5" id="KW-1003">Cell membrane</keyword>
<dbReference type="GO" id="GO:0005886">
    <property type="term" value="C:plasma membrane"/>
    <property type="evidence" value="ECO:0007669"/>
    <property type="project" value="UniProtKB-SubCell"/>
</dbReference>
<evidence type="ECO:0000256" key="5">
    <source>
        <dbReference type="HAMAP-Rule" id="MF_01600"/>
    </source>
</evidence>
<comment type="similarity">
    <text evidence="5">Belongs to the UPF0182 family.</text>
</comment>
<proteinExistence type="inferred from homology"/>
<keyword evidence="2 5" id="KW-0812">Transmembrane</keyword>
<dbReference type="RefSeq" id="WP_073346174.1">
    <property type="nucleotide sequence ID" value="NZ_FQVH01000045.1"/>
</dbReference>
<feature type="transmembrane region" description="Helical" evidence="5">
    <location>
        <begin position="92"/>
        <end position="114"/>
    </location>
</feature>
<feature type="transmembrane region" description="Helical" evidence="5">
    <location>
        <begin position="154"/>
        <end position="178"/>
    </location>
</feature>
<dbReference type="Pfam" id="PF03699">
    <property type="entry name" value="UPF0182"/>
    <property type="match status" value="1"/>
</dbReference>
<organism evidence="6 7">
    <name type="scientific">Caldanaerobius fijiensis DSM 17918</name>
    <dbReference type="NCBI Taxonomy" id="1121256"/>
    <lineage>
        <taxon>Bacteria</taxon>
        <taxon>Bacillati</taxon>
        <taxon>Bacillota</taxon>
        <taxon>Clostridia</taxon>
        <taxon>Thermoanaerobacterales</taxon>
        <taxon>Thermoanaerobacteraceae</taxon>
        <taxon>Caldanaerobius</taxon>
    </lineage>
</organism>
<evidence type="ECO:0000313" key="7">
    <source>
        <dbReference type="Proteomes" id="UP000184088"/>
    </source>
</evidence>
<protein>
    <recommendedName>
        <fullName evidence="5">UPF0182 protein SAMN02746089_02559</fullName>
    </recommendedName>
</protein>
<feature type="transmembrane region" description="Helical" evidence="5">
    <location>
        <begin position="280"/>
        <end position="302"/>
    </location>
</feature>
<reference evidence="6 7" key="1">
    <citation type="submission" date="2016-11" db="EMBL/GenBank/DDBJ databases">
        <authorList>
            <person name="Jaros S."/>
            <person name="Januszkiewicz K."/>
            <person name="Wedrychowicz H."/>
        </authorList>
    </citation>
    <scope>NUCLEOTIDE SEQUENCE [LARGE SCALE GENOMIC DNA]</scope>
    <source>
        <strain evidence="6 7">DSM 17918</strain>
    </source>
</reference>